<comment type="similarity">
    <text evidence="1">Belongs to the esterase D family.</text>
</comment>
<dbReference type="RefSeq" id="WP_105037453.1">
    <property type="nucleotide sequence ID" value="NZ_PPSL01000001.1"/>
</dbReference>
<keyword evidence="3" id="KW-0732">Signal</keyword>
<protein>
    <submittedName>
        <fullName evidence="4">Esterase</fullName>
    </submittedName>
</protein>
<keyword evidence="2" id="KW-0378">Hydrolase</keyword>
<evidence type="ECO:0000256" key="2">
    <source>
        <dbReference type="ARBA" id="ARBA00022801"/>
    </source>
</evidence>
<dbReference type="Proteomes" id="UP000239872">
    <property type="component" value="Unassembled WGS sequence"/>
</dbReference>
<comment type="caution">
    <text evidence="4">The sequence shown here is derived from an EMBL/GenBank/DDBJ whole genome shotgun (WGS) entry which is preliminary data.</text>
</comment>
<dbReference type="InterPro" id="IPR029058">
    <property type="entry name" value="AB_hydrolase_fold"/>
</dbReference>
<dbReference type="PANTHER" id="PTHR40841:SF2">
    <property type="entry name" value="SIDEROPHORE-DEGRADING ESTERASE (EUROFUNG)"/>
    <property type="match status" value="1"/>
</dbReference>
<gene>
    <name evidence="4" type="ORF">CJD36_002150</name>
</gene>
<organism evidence="4 5">
    <name type="scientific">Flavipsychrobacter stenotrophus</name>
    <dbReference type="NCBI Taxonomy" id="2077091"/>
    <lineage>
        <taxon>Bacteria</taxon>
        <taxon>Pseudomonadati</taxon>
        <taxon>Bacteroidota</taxon>
        <taxon>Chitinophagia</taxon>
        <taxon>Chitinophagales</taxon>
        <taxon>Chitinophagaceae</taxon>
        <taxon>Flavipsychrobacter</taxon>
    </lineage>
</organism>
<dbReference type="GO" id="GO:0016788">
    <property type="term" value="F:hydrolase activity, acting on ester bonds"/>
    <property type="evidence" value="ECO:0007669"/>
    <property type="project" value="TreeGrafter"/>
</dbReference>
<name>A0A2S7T052_9BACT</name>
<feature type="signal peptide" evidence="3">
    <location>
        <begin position="1"/>
        <end position="19"/>
    </location>
</feature>
<sequence>MKRPTLLLLSILVSLIATAQKPFVLGETVEIQSKELGEKRVLNIYLPEGYKKSDTARYRVIYLLDGSGNEDFPHIAGLVQFYEMMRLMPKTIVVGIANVDRKRDFTYPVTVAIDKKKPQDTGKAADLKAFFEQAMQNPKAGHSEKFMAFVEKELQPYVTSHYRTGLRTIIGQSLGGLMATEFLVRKPLLFDDYIIVSPSLWWNYESLLRLVDPQKISGKTVYIAVGHEGDVMEHDAHQLADKLKENKSANIIFRPFERETHATILHNAVYEAFRALYGKNYMGEE</sequence>
<feature type="chain" id="PRO_5015406662" evidence="3">
    <location>
        <begin position="20"/>
        <end position="285"/>
    </location>
</feature>
<dbReference type="AlphaFoldDB" id="A0A2S7T052"/>
<evidence type="ECO:0000313" key="5">
    <source>
        <dbReference type="Proteomes" id="UP000239872"/>
    </source>
</evidence>
<evidence type="ECO:0000313" key="4">
    <source>
        <dbReference type="EMBL" id="PQJ12570.1"/>
    </source>
</evidence>
<dbReference type="OrthoDB" id="9784036at2"/>
<evidence type="ECO:0000256" key="1">
    <source>
        <dbReference type="ARBA" id="ARBA00005622"/>
    </source>
</evidence>
<proteinExistence type="inferred from homology"/>
<keyword evidence="5" id="KW-1185">Reference proteome</keyword>
<dbReference type="Pfam" id="PF00756">
    <property type="entry name" value="Esterase"/>
    <property type="match status" value="1"/>
</dbReference>
<reference evidence="4 5" key="1">
    <citation type="submission" date="2018-01" db="EMBL/GenBank/DDBJ databases">
        <title>A novel member of the phylum Bacteroidetes isolated from glacier ice.</title>
        <authorList>
            <person name="Liu Q."/>
            <person name="Xin Y.-H."/>
        </authorList>
    </citation>
    <scope>NUCLEOTIDE SEQUENCE [LARGE SCALE GENOMIC DNA]</scope>
    <source>
        <strain evidence="4 5">RB1R16</strain>
    </source>
</reference>
<dbReference type="InterPro" id="IPR052558">
    <property type="entry name" value="Siderophore_Hydrolase_D"/>
</dbReference>
<dbReference type="SUPFAM" id="SSF53474">
    <property type="entry name" value="alpha/beta-Hydrolases"/>
    <property type="match status" value="1"/>
</dbReference>
<evidence type="ECO:0000256" key="3">
    <source>
        <dbReference type="SAM" id="SignalP"/>
    </source>
</evidence>
<dbReference type="Gene3D" id="3.40.50.1820">
    <property type="entry name" value="alpha/beta hydrolase"/>
    <property type="match status" value="1"/>
</dbReference>
<dbReference type="EMBL" id="PPSL01000001">
    <property type="protein sequence ID" value="PQJ12570.1"/>
    <property type="molecule type" value="Genomic_DNA"/>
</dbReference>
<dbReference type="InterPro" id="IPR000801">
    <property type="entry name" value="Esterase-like"/>
</dbReference>
<dbReference type="PANTHER" id="PTHR40841">
    <property type="entry name" value="SIDEROPHORE TRIACETYLFUSARININE C ESTERASE"/>
    <property type="match status" value="1"/>
</dbReference>
<accession>A0A2S7T052</accession>